<protein>
    <submittedName>
        <fullName evidence="3">Uncharacterized protein</fullName>
    </submittedName>
</protein>
<feature type="region of interest" description="Disordered" evidence="1">
    <location>
        <begin position="19"/>
        <end position="47"/>
    </location>
</feature>
<proteinExistence type="predicted"/>
<sequence>MPNVWVDVEISAVQLRLCEEESADENEELVNDEPTESDDGMEMVNPDEYSNIAPEHVTESEEEIIKKAREAFLRYQEIHGGAFDDDEEDDDDEASGSGLGKPVGEDDEKKMDLFEKLRRGKLPENKGIKFMETPHGKVGILYETDNRKMPTDEVQEDSNRQERPRGRITPVLTPDGKVALLYRGASDTITKYEPLLNISSKFAQDTDNKWTPESNYVVESASKTTETVPEAVEEEEDNDEENFILPSINRPLSEVLGIKKNQFTQFRITEATTPMPRSAVTFRKAILTTMSPRRPQSSYDYDYEGNEYEETTERVDVNSMDTNEIDPEILSKTEVVNLAIIPSFTHDVDQFARHDREKHYRSFRRNRADELSGIHCAMQAMVAAAALACFFGMLGAYFKTRILDQITIMHW</sequence>
<keyword evidence="2" id="KW-0812">Transmembrane</keyword>
<feature type="compositionally biased region" description="Basic and acidic residues" evidence="1">
    <location>
        <begin position="103"/>
        <end position="112"/>
    </location>
</feature>
<evidence type="ECO:0000256" key="2">
    <source>
        <dbReference type="SAM" id="Phobius"/>
    </source>
</evidence>
<feature type="region of interest" description="Disordered" evidence="1">
    <location>
        <begin position="147"/>
        <end position="171"/>
    </location>
</feature>
<evidence type="ECO:0000256" key="1">
    <source>
        <dbReference type="SAM" id="MobiDB-lite"/>
    </source>
</evidence>
<dbReference type="EnsemblMetazoa" id="PPAI001488-RA">
    <property type="protein sequence ID" value="PPAI001488-PA"/>
    <property type="gene ID" value="PPAI001488"/>
</dbReference>
<keyword evidence="2" id="KW-1133">Transmembrane helix</keyword>
<dbReference type="EMBL" id="AJVK01022719">
    <property type="status" value="NOT_ANNOTATED_CDS"/>
    <property type="molecule type" value="Genomic_DNA"/>
</dbReference>
<evidence type="ECO:0000313" key="3">
    <source>
        <dbReference type="EnsemblMetazoa" id="PPAI001488-PA"/>
    </source>
</evidence>
<feature type="region of interest" description="Disordered" evidence="1">
    <location>
        <begin position="78"/>
        <end position="112"/>
    </location>
</feature>
<accession>A0A1B0D2B5</accession>
<evidence type="ECO:0000313" key="4">
    <source>
        <dbReference type="Proteomes" id="UP000092462"/>
    </source>
</evidence>
<feature type="compositionally biased region" description="Acidic residues" evidence="1">
    <location>
        <begin position="83"/>
        <end position="94"/>
    </location>
</feature>
<dbReference type="AlphaFoldDB" id="A0A1B0D2B5"/>
<feature type="compositionally biased region" description="Basic and acidic residues" evidence="1">
    <location>
        <begin position="147"/>
        <end position="165"/>
    </location>
</feature>
<dbReference type="Proteomes" id="UP000092462">
    <property type="component" value="Unassembled WGS sequence"/>
</dbReference>
<feature type="region of interest" description="Disordered" evidence="1">
    <location>
        <begin position="219"/>
        <end position="239"/>
    </location>
</feature>
<keyword evidence="4" id="KW-1185">Reference proteome</keyword>
<feature type="transmembrane region" description="Helical" evidence="2">
    <location>
        <begin position="377"/>
        <end position="398"/>
    </location>
</feature>
<feature type="compositionally biased region" description="Acidic residues" evidence="1">
    <location>
        <begin position="20"/>
        <end position="41"/>
    </location>
</feature>
<reference evidence="3" key="1">
    <citation type="submission" date="2022-08" db="UniProtKB">
        <authorList>
            <consortium name="EnsemblMetazoa"/>
        </authorList>
    </citation>
    <scope>IDENTIFICATION</scope>
    <source>
        <strain evidence="3">Israel</strain>
    </source>
</reference>
<organism evidence="3 4">
    <name type="scientific">Phlebotomus papatasi</name>
    <name type="common">Sandfly</name>
    <dbReference type="NCBI Taxonomy" id="29031"/>
    <lineage>
        <taxon>Eukaryota</taxon>
        <taxon>Metazoa</taxon>
        <taxon>Ecdysozoa</taxon>
        <taxon>Arthropoda</taxon>
        <taxon>Hexapoda</taxon>
        <taxon>Insecta</taxon>
        <taxon>Pterygota</taxon>
        <taxon>Neoptera</taxon>
        <taxon>Endopterygota</taxon>
        <taxon>Diptera</taxon>
        <taxon>Nematocera</taxon>
        <taxon>Psychodoidea</taxon>
        <taxon>Psychodidae</taxon>
        <taxon>Phlebotomus</taxon>
        <taxon>Phlebotomus</taxon>
    </lineage>
</organism>
<name>A0A1B0D2B5_PHLPP</name>
<dbReference type="VEuPathDB" id="VectorBase:PPAI001488"/>
<keyword evidence="2" id="KW-0472">Membrane</keyword>